<name>A0A5J4VEI1_9EUKA</name>
<evidence type="ECO:0000313" key="2">
    <source>
        <dbReference type="Proteomes" id="UP000324800"/>
    </source>
</evidence>
<accession>A0A5J4VEI1</accession>
<dbReference type="PANTHER" id="PTHR28037:SF1">
    <property type="entry name" value="ALCOHOL O-ACETYLTRANSFERASE 1-RELATED"/>
    <property type="match status" value="1"/>
</dbReference>
<evidence type="ECO:0000313" key="1">
    <source>
        <dbReference type="EMBL" id="KAA6381008.1"/>
    </source>
</evidence>
<gene>
    <name evidence="1" type="ORF">EZS28_023465</name>
</gene>
<reference evidence="1 2" key="1">
    <citation type="submission" date="2019-03" db="EMBL/GenBank/DDBJ databases">
        <title>Single cell metagenomics reveals metabolic interactions within the superorganism composed of flagellate Streblomastix strix and complex community of Bacteroidetes bacteria on its surface.</title>
        <authorList>
            <person name="Treitli S.C."/>
            <person name="Kolisko M."/>
            <person name="Husnik F."/>
            <person name="Keeling P."/>
            <person name="Hampl V."/>
        </authorList>
    </citation>
    <scope>NUCLEOTIDE SEQUENCE [LARGE SCALE GENOMIC DNA]</scope>
    <source>
        <strain evidence="1">ST1C</strain>
    </source>
</reference>
<dbReference type="AlphaFoldDB" id="A0A5J4VEI1"/>
<protein>
    <recommendedName>
        <fullName evidence="3">Condensation domain-containing protein</fullName>
    </recommendedName>
</protein>
<dbReference type="EMBL" id="SNRW01007584">
    <property type="protein sequence ID" value="KAA6381008.1"/>
    <property type="molecule type" value="Genomic_DNA"/>
</dbReference>
<dbReference type="SUPFAM" id="SSF52777">
    <property type="entry name" value="CoA-dependent acyltransferases"/>
    <property type="match status" value="1"/>
</dbReference>
<dbReference type="InterPro" id="IPR052058">
    <property type="entry name" value="Alcohol_O-acetyltransferase"/>
</dbReference>
<organism evidence="1 2">
    <name type="scientific">Streblomastix strix</name>
    <dbReference type="NCBI Taxonomy" id="222440"/>
    <lineage>
        <taxon>Eukaryota</taxon>
        <taxon>Metamonada</taxon>
        <taxon>Preaxostyla</taxon>
        <taxon>Oxymonadida</taxon>
        <taxon>Streblomastigidae</taxon>
        <taxon>Streblomastix</taxon>
    </lineage>
</organism>
<dbReference type="Proteomes" id="UP000324800">
    <property type="component" value="Unassembled WGS sequence"/>
</dbReference>
<dbReference type="PANTHER" id="PTHR28037">
    <property type="entry name" value="ALCOHOL O-ACETYLTRANSFERASE 1-RELATED"/>
    <property type="match status" value="1"/>
</dbReference>
<evidence type="ECO:0008006" key="3">
    <source>
        <dbReference type="Google" id="ProtNLM"/>
    </source>
</evidence>
<sequence length="409" mass="46315">MTMKRTFFGVEKYLIDIQMICSTHAILESPIAIEEIHNRLFQSIPRVWIEGEYIVHCASDQKEGNNHEPYYEIRNSRDLDVAPWVERETTFSSIDPLKSCIRVCVIKDGQSNYANELFVAVHHALFDGRSCLRLCQQLIGDIVVDSQKWTFPNPMLLSFPPNSDIMYPIDCLQFTEPSLKIPIGEGDAFKTRLHLLQLTVNETDQAKKLSKERNISMNSHILAALAQTIKDINLSSSSLSQSNYCIRLMTPVDMRRYGKFNEEIGNIVGDIRWVLNKEDLENKGKLGEIIHQRITERIERNQSFWILQALSQDGKYFPYKDSIAGLQNMDISGGITNLGVTGVSGSKAKDLIFFDDYKKHSYPFNGTLGAQVLTHNGRLILSVNLGGNVESSVVQKILSTLKINLLQSV</sequence>
<proteinExistence type="predicted"/>
<comment type="caution">
    <text evidence="1">The sequence shown here is derived from an EMBL/GenBank/DDBJ whole genome shotgun (WGS) entry which is preliminary data.</text>
</comment>